<dbReference type="InterPro" id="IPR050302">
    <property type="entry name" value="Rab_GAP_TBC_domain"/>
</dbReference>
<protein>
    <submittedName>
        <fullName evidence="3">TBC1 domain family member 14</fullName>
    </submittedName>
</protein>
<dbReference type="PANTHER" id="PTHR47219">
    <property type="entry name" value="RAB GTPASE-ACTIVATING PROTEIN 1-LIKE"/>
    <property type="match status" value="1"/>
</dbReference>
<dbReference type="Pfam" id="PF00566">
    <property type="entry name" value="RabGAP-TBC"/>
    <property type="match status" value="1"/>
</dbReference>
<organism evidence="3 4">
    <name type="scientific">Paratrimastix pyriformis</name>
    <dbReference type="NCBI Taxonomy" id="342808"/>
    <lineage>
        <taxon>Eukaryota</taxon>
        <taxon>Metamonada</taxon>
        <taxon>Preaxostyla</taxon>
        <taxon>Paratrimastigidae</taxon>
        <taxon>Paratrimastix</taxon>
    </lineage>
</organism>
<reference evidence="3" key="1">
    <citation type="journal article" date="2022" name="bioRxiv">
        <title>Genomics of Preaxostyla Flagellates Illuminates Evolutionary Transitions and the Path Towards Mitochondrial Loss.</title>
        <authorList>
            <person name="Novak L.V.F."/>
            <person name="Treitli S.C."/>
            <person name="Pyrih J."/>
            <person name="Halakuc P."/>
            <person name="Pipaliya S.V."/>
            <person name="Vacek V."/>
            <person name="Brzon O."/>
            <person name="Soukal P."/>
            <person name="Eme L."/>
            <person name="Dacks J.B."/>
            <person name="Karnkowska A."/>
            <person name="Elias M."/>
            <person name="Hampl V."/>
        </authorList>
    </citation>
    <scope>NUCLEOTIDE SEQUENCE</scope>
    <source>
        <strain evidence="3">RCP-MX</strain>
    </source>
</reference>
<dbReference type="EMBL" id="JAPMOS010000096">
    <property type="protein sequence ID" value="KAJ4455698.1"/>
    <property type="molecule type" value="Genomic_DNA"/>
</dbReference>
<keyword evidence="4" id="KW-1185">Reference proteome</keyword>
<dbReference type="InterPro" id="IPR035969">
    <property type="entry name" value="Rab-GAP_TBC_sf"/>
</dbReference>
<dbReference type="SUPFAM" id="SSF47923">
    <property type="entry name" value="Ypt/Rab-GAP domain of gyp1p"/>
    <property type="match status" value="2"/>
</dbReference>
<dbReference type="PANTHER" id="PTHR47219:SF9">
    <property type="entry name" value="GTPASE ACTIVATING PROTEIN AND CENTROSOME-ASSOCIATED, ISOFORM B"/>
    <property type="match status" value="1"/>
</dbReference>
<comment type="caution">
    <text evidence="3">The sequence shown here is derived from an EMBL/GenBank/DDBJ whole genome shotgun (WGS) entry which is preliminary data.</text>
</comment>
<dbReference type="SMART" id="SM00164">
    <property type="entry name" value="TBC"/>
    <property type="match status" value="1"/>
</dbReference>
<feature type="region of interest" description="Disordered" evidence="1">
    <location>
        <begin position="1"/>
        <end position="27"/>
    </location>
</feature>
<evidence type="ECO:0000313" key="4">
    <source>
        <dbReference type="Proteomes" id="UP001141327"/>
    </source>
</evidence>
<dbReference type="Proteomes" id="UP001141327">
    <property type="component" value="Unassembled WGS sequence"/>
</dbReference>
<dbReference type="Gene3D" id="1.10.8.270">
    <property type="entry name" value="putative rabgap domain of human tbc1 domain family member 14 like domains"/>
    <property type="match status" value="1"/>
</dbReference>
<evidence type="ECO:0000259" key="2">
    <source>
        <dbReference type="PROSITE" id="PS50086"/>
    </source>
</evidence>
<sequence>MSDPGISPALLHILPPVSQPADREQERSIDELRRLQKANEKREREAEKKLREKEEARAAREARLLQTAAEWKTVILPQWEARHARSKVQAMWRQGLPPCIRGAVWSRAIGNRLQINSDLFRIFSQHARERSGPVLGQEATQNLIPLDLPRTLTDLAFFRRGSPLADQLQDILQTYVRYRPDLGYVQGMSYIGAMLLLYMDSFEAFVALANLLTNHWFYCFFMMKAADVRHHCDLFDAALAACLPAIGQHFKEIGVDSATYIIDWMMTLYVHPLHLECAAFVWDNYTCDGEIVAVKAALGLLKFLEAGLLQGDFEECMNLLHHFPPPDVLTPEALRAAMQQVPLTPKKYRALLQQHDSCQSDTYFHVEI</sequence>
<accession>A0ABQ8U8R5</accession>
<dbReference type="Gene3D" id="1.10.472.80">
    <property type="entry name" value="Ypt/Rab-GAP domain of gyp1p, domain 3"/>
    <property type="match status" value="1"/>
</dbReference>
<dbReference type="InterPro" id="IPR000195">
    <property type="entry name" value="Rab-GAP-TBC_dom"/>
</dbReference>
<gene>
    <name evidence="3" type="ORF">PAPYR_9298</name>
</gene>
<dbReference type="Gene3D" id="1.10.10.750">
    <property type="entry name" value="Ypt/Rab-GAP domain of gyp1p, domain 1"/>
    <property type="match status" value="1"/>
</dbReference>
<name>A0ABQ8U8R5_9EUKA</name>
<evidence type="ECO:0000256" key="1">
    <source>
        <dbReference type="SAM" id="MobiDB-lite"/>
    </source>
</evidence>
<evidence type="ECO:0000313" key="3">
    <source>
        <dbReference type="EMBL" id="KAJ4455698.1"/>
    </source>
</evidence>
<proteinExistence type="predicted"/>
<dbReference type="PROSITE" id="PS50086">
    <property type="entry name" value="TBC_RABGAP"/>
    <property type="match status" value="1"/>
</dbReference>
<feature type="domain" description="Rab-GAP TBC" evidence="2">
    <location>
        <begin position="95"/>
        <end position="289"/>
    </location>
</feature>